<dbReference type="AlphaFoldDB" id="A0A378MVT4"/>
<evidence type="ECO:0000256" key="1">
    <source>
        <dbReference type="PROSITE-ProRule" id="PRU00703"/>
    </source>
</evidence>
<dbReference type="InterPro" id="IPR000644">
    <property type="entry name" value="CBS_dom"/>
</dbReference>
<feature type="domain" description="CBS" evidence="2">
    <location>
        <begin position="1"/>
        <end position="46"/>
    </location>
</feature>
<keyword evidence="3" id="KW-0413">Isomerase</keyword>
<dbReference type="Proteomes" id="UP000254802">
    <property type="component" value="Unassembled WGS sequence"/>
</dbReference>
<dbReference type="Gene3D" id="3.10.580.10">
    <property type="entry name" value="CBS-domain"/>
    <property type="match status" value="1"/>
</dbReference>
<name>A0A378MVT4_MANHA</name>
<dbReference type="PROSITE" id="PS51371">
    <property type="entry name" value="CBS"/>
    <property type="match status" value="1"/>
</dbReference>
<dbReference type="Pfam" id="PF00571">
    <property type="entry name" value="CBS"/>
    <property type="match status" value="1"/>
</dbReference>
<accession>A0A378MVT4</accession>
<dbReference type="InterPro" id="IPR046342">
    <property type="entry name" value="CBS_dom_sf"/>
</dbReference>
<protein>
    <submittedName>
        <fullName evidence="3">Sugar isomerase, KpsF/GutQ family</fullName>
    </submittedName>
</protein>
<evidence type="ECO:0000259" key="2">
    <source>
        <dbReference type="PROSITE" id="PS51371"/>
    </source>
</evidence>
<evidence type="ECO:0000313" key="3">
    <source>
        <dbReference type="EMBL" id="STY59797.1"/>
    </source>
</evidence>
<keyword evidence="1" id="KW-0129">CBS domain</keyword>
<evidence type="ECO:0000313" key="4">
    <source>
        <dbReference type="Proteomes" id="UP000254802"/>
    </source>
</evidence>
<proteinExistence type="predicted"/>
<sequence>MTRNPKTINDTEFLAKAEDLMKELKIHSLIAVNDEGKVTGLMEFSS</sequence>
<reference evidence="3 4" key="1">
    <citation type="submission" date="2018-06" db="EMBL/GenBank/DDBJ databases">
        <authorList>
            <consortium name="Pathogen Informatics"/>
            <person name="Doyle S."/>
        </authorList>
    </citation>
    <scope>NUCLEOTIDE SEQUENCE [LARGE SCALE GENOMIC DNA]</scope>
    <source>
        <strain evidence="3 4">NCTC10638</strain>
    </source>
</reference>
<gene>
    <name evidence="3" type="ORF">NCTC10638_00978</name>
</gene>
<dbReference type="EMBL" id="UGPN01000002">
    <property type="protein sequence ID" value="STY59797.1"/>
    <property type="molecule type" value="Genomic_DNA"/>
</dbReference>
<dbReference type="GO" id="GO:0016853">
    <property type="term" value="F:isomerase activity"/>
    <property type="evidence" value="ECO:0007669"/>
    <property type="project" value="UniProtKB-KW"/>
</dbReference>
<dbReference type="SUPFAM" id="SSF54631">
    <property type="entry name" value="CBS-domain pair"/>
    <property type="match status" value="1"/>
</dbReference>
<organism evidence="3 4">
    <name type="scientific">Mannheimia haemolytica</name>
    <name type="common">Pasteurella haemolytica</name>
    <dbReference type="NCBI Taxonomy" id="75985"/>
    <lineage>
        <taxon>Bacteria</taxon>
        <taxon>Pseudomonadati</taxon>
        <taxon>Pseudomonadota</taxon>
        <taxon>Gammaproteobacteria</taxon>
        <taxon>Pasteurellales</taxon>
        <taxon>Pasteurellaceae</taxon>
        <taxon>Mannheimia</taxon>
    </lineage>
</organism>